<dbReference type="PRINTS" id="PR01857">
    <property type="entry name" value="ADAMTSFAMILY"/>
</dbReference>
<dbReference type="GO" id="GO:0004867">
    <property type="term" value="F:serine-type endopeptidase inhibitor activity"/>
    <property type="evidence" value="ECO:0007669"/>
    <property type="project" value="InterPro"/>
</dbReference>
<dbReference type="SUPFAM" id="SSF82895">
    <property type="entry name" value="TSP-1 type 1 repeat"/>
    <property type="match status" value="3"/>
</dbReference>
<dbReference type="PRINTS" id="PR00759">
    <property type="entry name" value="BASICPTASE"/>
</dbReference>
<evidence type="ECO:0000256" key="4">
    <source>
        <dbReference type="ARBA" id="ARBA00022737"/>
    </source>
</evidence>
<dbReference type="InterPro" id="IPR050439">
    <property type="entry name" value="ADAMTS_ADAMTS-like"/>
</dbReference>
<reference evidence="7" key="1">
    <citation type="submission" date="2021-04" db="EMBL/GenBank/DDBJ databases">
        <authorList>
            <consortium name="Molecular Ecology Group"/>
        </authorList>
    </citation>
    <scope>NUCLEOTIDE SEQUENCE</scope>
</reference>
<evidence type="ECO:0000256" key="5">
    <source>
        <dbReference type="ARBA" id="ARBA00023157"/>
    </source>
</evidence>
<dbReference type="Pfam" id="PF19236">
    <property type="entry name" value="ADAMTS_CR_3"/>
    <property type="match status" value="1"/>
</dbReference>
<dbReference type="Gene3D" id="4.10.410.10">
    <property type="entry name" value="Pancreatic trypsin inhibitor Kunitz domain"/>
    <property type="match status" value="1"/>
</dbReference>
<keyword evidence="8" id="KW-1185">Reference proteome</keyword>
<organism evidence="7 8">
    <name type="scientific">Candidula unifasciata</name>
    <dbReference type="NCBI Taxonomy" id="100452"/>
    <lineage>
        <taxon>Eukaryota</taxon>
        <taxon>Metazoa</taxon>
        <taxon>Spiralia</taxon>
        <taxon>Lophotrochozoa</taxon>
        <taxon>Mollusca</taxon>
        <taxon>Gastropoda</taxon>
        <taxon>Heterobranchia</taxon>
        <taxon>Euthyneura</taxon>
        <taxon>Panpulmonata</taxon>
        <taxon>Eupulmonata</taxon>
        <taxon>Stylommatophora</taxon>
        <taxon>Helicina</taxon>
        <taxon>Helicoidea</taxon>
        <taxon>Geomitridae</taxon>
        <taxon>Candidula</taxon>
    </lineage>
</organism>
<feature type="domain" description="BPTI/Kunitz inhibitor" evidence="6">
    <location>
        <begin position="486"/>
        <end position="536"/>
    </location>
</feature>
<dbReference type="AlphaFoldDB" id="A0A8S3ZCF4"/>
<dbReference type="InterPro" id="IPR036880">
    <property type="entry name" value="Kunitz_BPTI_sf"/>
</dbReference>
<dbReference type="InterPro" id="IPR013273">
    <property type="entry name" value="ADAMTS/ADAMTS-like"/>
</dbReference>
<dbReference type="GO" id="GO:0005576">
    <property type="term" value="C:extracellular region"/>
    <property type="evidence" value="ECO:0007669"/>
    <property type="project" value="UniProtKB-SubCell"/>
</dbReference>
<dbReference type="InterPro" id="IPR000884">
    <property type="entry name" value="TSP1_rpt"/>
</dbReference>
<dbReference type="PROSITE" id="PS50279">
    <property type="entry name" value="BPTI_KUNITZ_2"/>
    <property type="match status" value="1"/>
</dbReference>
<dbReference type="SUPFAM" id="SSF57362">
    <property type="entry name" value="BPTI-like"/>
    <property type="match status" value="1"/>
</dbReference>
<comment type="subcellular location">
    <subcellularLocation>
        <location evidence="1">Secreted</location>
    </subcellularLocation>
</comment>
<dbReference type="EMBL" id="CAJHNH020002625">
    <property type="protein sequence ID" value="CAG5127257.1"/>
    <property type="molecule type" value="Genomic_DNA"/>
</dbReference>
<dbReference type="GO" id="GO:0004222">
    <property type="term" value="F:metalloendopeptidase activity"/>
    <property type="evidence" value="ECO:0007669"/>
    <property type="project" value="TreeGrafter"/>
</dbReference>
<dbReference type="InterPro" id="IPR036383">
    <property type="entry name" value="TSP1_rpt_sf"/>
</dbReference>
<keyword evidence="2" id="KW-0964">Secreted</keyword>
<dbReference type="PANTHER" id="PTHR13723">
    <property type="entry name" value="ADAMTS A DISINTEGRIN AND METALLOPROTEASE WITH THROMBOSPONDIN MOTIFS PROTEASE"/>
    <property type="match status" value="1"/>
</dbReference>
<evidence type="ECO:0000259" key="6">
    <source>
        <dbReference type="PROSITE" id="PS50279"/>
    </source>
</evidence>
<proteinExistence type="predicted"/>
<dbReference type="InterPro" id="IPR045371">
    <property type="entry name" value="ADAMTS_CR_3"/>
</dbReference>
<gene>
    <name evidence="7" type="ORF">CUNI_LOCUS12815</name>
</gene>
<evidence type="ECO:0000256" key="2">
    <source>
        <dbReference type="ARBA" id="ARBA00022525"/>
    </source>
</evidence>
<evidence type="ECO:0000313" key="7">
    <source>
        <dbReference type="EMBL" id="CAG5127257.1"/>
    </source>
</evidence>
<evidence type="ECO:0000313" key="8">
    <source>
        <dbReference type="Proteomes" id="UP000678393"/>
    </source>
</evidence>
<dbReference type="PROSITE" id="PS50092">
    <property type="entry name" value="TSP1"/>
    <property type="match status" value="2"/>
</dbReference>
<dbReference type="Gene3D" id="2.60.120.830">
    <property type="match status" value="1"/>
</dbReference>
<dbReference type="FunFam" id="2.20.100.10:FF:000005">
    <property type="entry name" value="ADAM metallopeptidase with thrombospondin type 1 motif 9"/>
    <property type="match status" value="2"/>
</dbReference>
<keyword evidence="4" id="KW-0677">Repeat</keyword>
<name>A0A8S3ZCF4_9EUPU</name>
<dbReference type="GO" id="GO:0030198">
    <property type="term" value="P:extracellular matrix organization"/>
    <property type="evidence" value="ECO:0007669"/>
    <property type="project" value="InterPro"/>
</dbReference>
<sequence>AEYCYGDNVEYQSCNSQECPLGSVDFRTYQCISQVTSPDRKNTTWLPFVDGDAPCTLYCRNQQGAIQKFLDTVADGTHCDHGDQFGVCISGICQPVGCDHLLGSLKAEDKCLVCGGDGGTCNTESGSTLGQTLEFNKKTQITTFPLGASKIVIKQHSLSASSGKVVFTNHRKRHAVDFAGTHFHYNVIANGVKFSARGPLNDTLHLMFTNMRSASHNPYVEFEFSVPKAGFTTKSLQHRYEWVFGSWTSCSEKCGTGYQLRAVSCIDQETGRAASPELCSQQEAPDRNQTCTGKACDTLTSHEYKWIEGNWGECSVDCGLGEQSQTMLCIKTDTFGNSDYVLDDVCLQHVGAPPVVKRACYGEGDNCPYWAAGSWSECSASCGLGSQTRNIYCQQDPTDATQDPVVVNESHCVHENRPQQVQNCSQHLCAGETDSTIKLSGVLEEDSGSVENCKTSVYGCCPDDITPAMGPNHFGCKHKVTAESMCGQPKDAGTCVDYIVRWYFDVSSGTCHQFWYGSCGGNSNRFSTKEECEDNCVNGRQSGPGTQPATTSVSCEDSKYGCCPNKQSAAEGPNNTGCTDTCE</sequence>
<dbReference type="Gene3D" id="2.20.100.10">
    <property type="entry name" value="Thrombospondin type-1 (TSP1) repeat"/>
    <property type="match status" value="3"/>
</dbReference>
<evidence type="ECO:0000256" key="1">
    <source>
        <dbReference type="ARBA" id="ARBA00004613"/>
    </source>
</evidence>
<dbReference type="SMART" id="SM00131">
    <property type="entry name" value="KU"/>
    <property type="match status" value="1"/>
</dbReference>
<feature type="non-terminal residue" evidence="7">
    <location>
        <position position="583"/>
    </location>
</feature>
<keyword evidence="5" id="KW-1015">Disulfide bond</keyword>
<dbReference type="Pfam" id="PF19030">
    <property type="entry name" value="TSP1_ADAMTS"/>
    <property type="match status" value="3"/>
</dbReference>
<protein>
    <recommendedName>
        <fullName evidence="6">BPTI/Kunitz inhibitor domain-containing protein</fullName>
    </recommendedName>
</protein>
<comment type="caution">
    <text evidence="7">The sequence shown here is derived from an EMBL/GenBank/DDBJ whole genome shotgun (WGS) entry which is preliminary data.</text>
</comment>
<evidence type="ECO:0000256" key="3">
    <source>
        <dbReference type="ARBA" id="ARBA00022729"/>
    </source>
</evidence>
<accession>A0A8S3ZCF4</accession>
<dbReference type="GO" id="GO:0031012">
    <property type="term" value="C:extracellular matrix"/>
    <property type="evidence" value="ECO:0007669"/>
    <property type="project" value="TreeGrafter"/>
</dbReference>
<dbReference type="GO" id="GO:0006508">
    <property type="term" value="P:proteolysis"/>
    <property type="evidence" value="ECO:0007669"/>
    <property type="project" value="TreeGrafter"/>
</dbReference>
<dbReference type="SMART" id="SM00209">
    <property type="entry name" value="TSP1"/>
    <property type="match status" value="3"/>
</dbReference>
<dbReference type="PANTHER" id="PTHR13723:SF281">
    <property type="entry name" value="PAPILIN"/>
    <property type="match status" value="1"/>
</dbReference>
<dbReference type="InterPro" id="IPR002223">
    <property type="entry name" value="Kunitz_BPTI"/>
</dbReference>
<keyword evidence="3" id="KW-0732">Signal</keyword>
<dbReference type="Pfam" id="PF00014">
    <property type="entry name" value="Kunitz_BPTI"/>
    <property type="match status" value="1"/>
</dbReference>
<feature type="non-terminal residue" evidence="7">
    <location>
        <position position="1"/>
    </location>
</feature>
<dbReference type="FunFam" id="4.10.410.10:FF:000020">
    <property type="entry name" value="Collagen, type VI, alpha 3"/>
    <property type="match status" value="1"/>
</dbReference>
<dbReference type="Proteomes" id="UP000678393">
    <property type="component" value="Unassembled WGS sequence"/>
</dbReference>
<dbReference type="OrthoDB" id="6149464at2759"/>